<dbReference type="PANTHER" id="PTHR22749:SF6">
    <property type="entry name" value="RIBOFLAVIN KINASE"/>
    <property type="match status" value="1"/>
</dbReference>
<evidence type="ECO:0000256" key="8">
    <source>
        <dbReference type="ARBA" id="ARBA00022777"/>
    </source>
</evidence>
<evidence type="ECO:0000256" key="9">
    <source>
        <dbReference type="ARBA" id="ARBA00022827"/>
    </source>
</evidence>
<keyword evidence="8 14" id="KW-0418">Kinase</keyword>
<dbReference type="GO" id="GO:0006747">
    <property type="term" value="P:FAD biosynthetic process"/>
    <property type="evidence" value="ECO:0007669"/>
    <property type="project" value="UniProtKB-UniRule"/>
</dbReference>
<evidence type="ECO:0000256" key="2">
    <source>
        <dbReference type="ARBA" id="ARBA00005201"/>
    </source>
</evidence>
<dbReference type="PIRSF" id="PIRSF004491">
    <property type="entry name" value="FAD_Synth"/>
    <property type="match status" value="1"/>
</dbReference>
<dbReference type="InterPro" id="IPR002606">
    <property type="entry name" value="Riboflavin_kinase_bac"/>
</dbReference>
<dbReference type="SUPFAM" id="SSF52374">
    <property type="entry name" value="Nucleotidylyl transferase"/>
    <property type="match status" value="1"/>
</dbReference>
<dbReference type="GO" id="GO:0003919">
    <property type="term" value="F:FMN adenylyltransferase activity"/>
    <property type="evidence" value="ECO:0007669"/>
    <property type="project" value="UniProtKB-UniRule"/>
</dbReference>
<gene>
    <name evidence="16" type="ORF">ENX73_04340</name>
</gene>
<keyword evidence="10 14" id="KW-0067">ATP-binding</keyword>
<evidence type="ECO:0000256" key="6">
    <source>
        <dbReference type="ARBA" id="ARBA00022695"/>
    </source>
</evidence>
<dbReference type="EC" id="2.7.7.2" evidence="14"/>
<dbReference type="SUPFAM" id="SSF82114">
    <property type="entry name" value="Riboflavin kinase-like"/>
    <property type="match status" value="1"/>
</dbReference>
<dbReference type="PANTHER" id="PTHR22749">
    <property type="entry name" value="RIBOFLAVIN KINASE/FMN ADENYLYLTRANSFERASE"/>
    <property type="match status" value="1"/>
</dbReference>
<sequence>MRAITIGVFDGVHIGHAYMMKKLVEHSKKFDLIPTAITFEKPYEAIIEPENFDGLITTSEERIQLMKMIGIEDVIIQDLKEISHMNEIEYIEMLLKEFNMKSIYVGYDFRFGKRAKGDTQLLKEVGTSKGFTVEIIPKIIEDGKRISSSLIRKALKDGMPEIAAHYLGRSFEIYGKVVRERGIGSAIGFPTANISRNNKDLIVPKYGVYLVTSNVNGEELYGVMNIGVRPTTDEDGDVTYEVHFLDKQIDLLGTFLNVKLVKYMRGELKFSNLSDLKMAIQKDVNDAKKMIKERKIYA</sequence>
<dbReference type="UniPathway" id="UPA00277">
    <property type="reaction ID" value="UER00407"/>
</dbReference>
<dbReference type="Pfam" id="PF01687">
    <property type="entry name" value="Flavokinase"/>
    <property type="match status" value="1"/>
</dbReference>
<dbReference type="NCBIfam" id="NF004162">
    <property type="entry name" value="PRK05627.1-5"/>
    <property type="match status" value="1"/>
</dbReference>
<name>A0A7V3REV3_9BACT</name>
<comment type="similarity">
    <text evidence="14">Belongs to the ribF family.</text>
</comment>
<dbReference type="InterPro" id="IPR023468">
    <property type="entry name" value="Riboflavin_kinase"/>
</dbReference>
<evidence type="ECO:0000256" key="4">
    <source>
        <dbReference type="ARBA" id="ARBA00022643"/>
    </source>
</evidence>
<dbReference type="InterPro" id="IPR015865">
    <property type="entry name" value="Riboflavin_kinase_bac/euk"/>
</dbReference>
<dbReference type="Gene3D" id="3.40.50.620">
    <property type="entry name" value="HUPs"/>
    <property type="match status" value="1"/>
</dbReference>
<keyword evidence="6 14" id="KW-0548">Nucleotidyltransferase</keyword>
<dbReference type="UniPathway" id="UPA00276">
    <property type="reaction ID" value="UER00406"/>
</dbReference>
<protein>
    <recommendedName>
        <fullName evidence="14">Riboflavin biosynthesis protein</fullName>
    </recommendedName>
    <domain>
        <recommendedName>
            <fullName evidence="14">Riboflavin kinase</fullName>
            <ecNumber evidence="14">2.7.1.26</ecNumber>
        </recommendedName>
        <alternativeName>
            <fullName evidence="14">Flavokinase</fullName>
        </alternativeName>
    </domain>
    <domain>
        <recommendedName>
            <fullName evidence="14">FMN adenylyltransferase</fullName>
            <ecNumber evidence="14">2.7.7.2</ecNumber>
        </recommendedName>
        <alternativeName>
            <fullName evidence="14">FAD pyrophosphorylase</fullName>
        </alternativeName>
        <alternativeName>
            <fullName evidence="14">FAD synthase</fullName>
        </alternativeName>
    </domain>
</protein>
<dbReference type="GO" id="GO:0009231">
    <property type="term" value="P:riboflavin biosynthetic process"/>
    <property type="evidence" value="ECO:0007669"/>
    <property type="project" value="InterPro"/>
</dbReference>
<keyword evidence="5 14" id="KW-0808">Transferase</keyword>
<evidence type="ECO:0000313" key="16">
    <source>
        <dbReference type="EMBL" id="HGE75335.1"/>
    </source>
</evidence>
<dbReference type="InterPro" id="IPR023465">
    <property type="entry name" value="Riboflavin_kinase_dom_sf"/>
</dbReference>
<evidence type="ECO:0000256" key="1">
    <source>
        <dbReference type="ARBA" id="ARBA00004726"/>
    </source>
</evidence>
<keyword evidence="4 14" id="KW-0288">FMN</keyword>
<comment type="pathway">
    <text evidence="1 14">Cofactor biosynthesis; FAD biosynthesis; FAD from FMN: step 1/1.</text>
</comment>
<evidence type="ECO:0000256" key="11">
    <source>
        <dbReference type="ARBA" id="ARBA00023268"/>
    </source>
</evidence>
<dbReference type="Gene3D" id="2.40.30.30">
    <property type="entry name" value="Riboflavin kinase-like"/>
    <property type="match status" value="1"/>
</dbReference>
<evidence type="ECO:0000256" key="10">
    <source>
        <dbReference type="ARBA" id="ARBA00022840"/>
    </source>
</evidence>
<evidence type="ECO:0000256" key="3">
    <source>
        <dbReference type="ARBA" id="ARBA00022630"/>
    </source>
</evidence>
<dbReference type="GO" id="GO:0008531">
    <property type="term" value="F:riboflavin kinase activity"/>
    <property type="evidence" value="ECO:0007669"/>
    <property type="project" value="UniProtKB-UniRule"/>
</dbReference>
<comment type="caution">
    <text evidence="16">The sequence shown here is derived from an EMBL/GenBank/DDBJ whole genome shotgun (WGS) entry which is preliminary data.</text>
</comment>
<comment type="pathway">
    <text evidence="2 14">Cofactor biosynthesis; FMN biosynthesis; FMN from riboflavin (ATP route): step 1/1.</text>
</comment>
<dbReference type="GO" id="GO:0005524">
    <property type="term" value="F:ATP binding"/>
    <property type="evidence" value="ECO:0007669"/>
    <property type="project" value="UniProtKB-UniRule"/>
</dbReference>
<keyword evidence="7 14" id="KW-0547">Nucleotide-binding</keyword>
<evidence type="ECO:0000256" key="12">
    <source>
        <dbReference type="ARBA" id="ARBA00047880"/>
    </source>
</evidence>
<dbReference type="AlphaFoldDB" id="A0A7V3REV3"/>
<dbReference type="InterPro" id="IPR014729">
    <property type="entry name" value="Rossmann-like_a/b/a_fold"/>
</dbReference>
<dbReference type="NCBIfam" id="TIGR00083">
    <property type="entry name" value="ribF"/>
    <property type="match status" value="1"/>
</dbReference>
<dbReference type="InterPro" id="IPR015864">
    <property type="entry name" value="FAD_synthase"/>
</dbReference>
<evidence type="ECO:0000256" key="7">
    <source>
        <dbReference type="ARBA" id="ARBA00022741"/>
    </source>
</evidence>
<reference evidence="16" key="1">
    <citation type="journal article" date="2020" name="mSystems">
        <title>Genome- and Community-Level Interaction Insights into Carbon Utilization and Element Cycling Functions of Hydrothermarchaeota in Hydrothermal Sediment.</title>
        <authorList>
            <person name="Zhou Z."/>
            <person name="Liu Y."/>
            <person name="Xu W."/>
            <person name="Pan J."/>
            <person name="Luo Z.H."/>
            <person name="Li M."/>
        </authorList>
    </citation>
    <scope>NUCLEOTIDE SEQUENCE [LARGE SCALE GENOMIC DNA]</scope>
    <source>
        <strain evidence="16">SpSt-966</strain>
    </source>
</reference>
<evidence type="ECO:0000256" key="5">
    <source>
        <dbReference type="ARBA" id="ARBA00022679"/>
    </source>
</evidence>
<proteinExistence type="inferred from homology"/>
<evidence type="ECO:0000256" key="13">
    <source>
        <dbReference type="ARBA" id="ARBA00049494"/>
    </source>
</evidence>
<dbReference type="CDD" id="cd02064">
    <property type="entry name" value="FAD_synthetase_N"/>
    <property type="match status" value="1"/>
</dbReference>
<dbReference type="EC" id="2.7.1.26" evidence="14"/>
<accession>A0A7V3REV3</accession>
<keyword evidence="3 14" id="KW-0285">Flavoprotein</keyword>
<evidence type="ECO:0000256" key="14">
    <source>
        <dbReference type="PIRNR" id="PIRNR004491"/>
    </source>
</evidence>
<feature type="domain" description="Riboflavin kinase" evidence="15">
    <location>
        <begin position="166"/>
        <end position="292"/>
    </location>
</feature>
<dbReference type="SMART" id="SM00904">
    <property type="entry name" value="Flavokinase"/>
    <property type="match status" value="1"/>
</dbReference>
<comment type="catalytic activity">
    <reaction evidence="13 14">
        <text>FMN + ATP + H(+) = FAD + diphosphate</text>
        <dbReference type="Rhea" id="RHEA:17237"/>
        <dbReference type="ChEBI" id="CHEBI:15378"/>
        <dbReference type="ChEBI" id="CHEBI:30616"/>
        <dbReference type="ChEBI" id="CHEBI:33019"/>
        <dbReference type="ChEBI" id="CHEBI:57692"/>
        <dbReference type="ChEBI" id="CHEBI:58210"/>
        <dbReference type="EC" id="2.7.7.2"/>
    </reaction>
</comment>
<organism evidence="16">
    <name type="scientific">Mesoaciditoga lauensis</name>
    <dbReference type="NCBI Taxonomy" id="1495039"/>
    <lineage>
        <taxon>Bacteria</taxon>
        <taxon>Thermotogati</taxon>
        <taxon>Thermotogota</taxon>
        <taxon>Thermotogae</taxon>
        <taxon>Mesoaciditogales</taxon>
        <taxon>Mesoaciditogaceae</taxon>
        <taxon>Mesoaciditoga</taxon>
    </lineage>
</organism>
<dbReference type="GO" id="GO:0009398">
    <property type="term" value="P:FMN biosynthetic process"/>
    <property type="evidence" value="ECO:0007669"/>
    <property type="project" value="UniProtKB-UniRule"/>
</dbReference>
<comment type="catalytic activity">
    <reaction evidence="12 14">
        <text>riboflavin + ATP = FMN + ADP + H(+)</text>
        <dbReference type="Rhea" id="RHEA:14357"/>
        <dbReference type="ChEBI" id="CHEBI:15378"/>
        <dbReference type="ChEBI" id="CHEBI:30616"/>
        <dbReference type="ChEBI" id="CHEBI:57986"/>
        <dbReference type="ChEBI" id="CHEBI:58210"/>
        <dbReference type="ChEBI" id="CHEBI:456216"/>
        <dbReference type="EC" id="2.7.1.26"/>
    </reaction>
</comment>
<keyword evidence="11" id="KW-0511">Multifunctional enzyme</keyword>
<dbReference type="Pfam" id="PF06574">
    <property type="entry name" value="FAD_syn"/>
    <property type="match status" value="1"/>
</dbReference>
<evidence type="ECO:0000259" key="15">
    <source>
        <dbReference type="SMART" id="SM00904"/>
    </source>
</evidence>
<keyword evidence="9 14" id="KW-0274">FAD</keyword>
<dbReference type="EMBL" id="DTPE01000177">
    <property type="protein sequence ID" value="HGE75335.1"/>
    <property type="molecule type" value="Genomic_DNA"/>
</dbReference>